<evidence type="ECO:0000256" key="2">
    <source>
        <dbReference type="SAM" id="Phobius"/>
    </source>
</evidence>
<accession>A0A6C0BYD0</accession>
<keyword evidence="2" id="KW-0472">Membrane</keyword>
<organism evidence="3">
    <name type="scientific">viral metagenome</name>
    <dbReference type="NCBI Taxonomy" id="1070528"/>
    <lineage>
        <taxon>unclassified sequences</taxon>
        <taxon>metagenomes</taxon>
        <taxon>organismal metagenomes</taxon>
    </lineage>
</organism>
<dbReference type="InterPro" id="IPR029044">
    <property type="entry name" value="Nucleotide-diphossugar_trans"/>
</dbReference>
<feature type="transmembrane region" description="Helical" evidence="2">
    <location>
        <begin position="7"/>
        <end position="28"/>
    </location>
</feature>
<reference evidence="3" key="1">
    <citation type="journal article" date="2020" name="Nature">
        <title>Giant virus diversity and host interactions through global metagenomics.</title>
        <authorList>
            <person name="Schulz F."/>
            <person name="Roux S."/>
            <person name="Paez-Espino D."/>
            <person name="Jungbluth S."/>
            <person name="Walsh D.A."/>
            <person name="Denef V.J."/>
            <person name="McMahon K.D."/>
            <person name="Konstantinidis K.T."/>
            <person name="Eloe-Fadrosh E.A."/>
            <person name="Kyrpides N.C."/>
            <person name="Woyke T."/>
        </authorList>
    </citation>
    <scope>NUCLEOTIDE SEQUENCE</scope>
    <source>
        <strain evidence="3">GVMAG-M-3300020166-5</strain>
    </source>
</reference>
<dbReference type="PANTHER" id="PTHR34496">
    <property type="entry name" value="GLCNAC TRANSFERASE-RELATED"/>
    <property type="match status" value="1"/>
</dbReference>
<dbReference type="PANTHER" id="PTHR34496:SF10">
    <property type="entry name" value="GLCNAC TRANSFERASE"/>
    <property type="match status" value="1"/>
</dbReference>
<dbReference type="SUPFAM" id="SSF53448">
    <property type="entry name" value="Nucleotide-diphospho-sugar transferases"/>
    <property type="match status" value="1"/>
</dbReference>
<dbReference type="InterPro" id="IPR021067">
    <property type="entry name" value="Glycosyltransferase"/>
</dbReference>
<dbReference type="AlphaFoldDB" id="A0A6C0BYD0"/>
<evidence type="ECO:0008006" key="4">
    <source>
        <dbReference type="Google" id="ProtNLM"/>
    </source>
</evidence>
<proteinExistence type="predicted"/>
<evidence type="ECO:0000313" key="3">
    <source>
        <dbReference type="EMBL" id="QHS97110.1"/>
    </source>
</evidence>
<name>A0A6C0BYD0_9ZZZZ</name>
<dbReference type="EMBL" id="MN739287">
    <property type="protein sequence ID" value="QHS97110.1"/>
    <property type="molecule type" value="Genomic_DNA"/>
</dbReference>
<feature type="region of interest" description="Disordered" evidence="1">
    <location>
        <begin position="51"/>
        <end position="71"/>
    </location>
</feature>
<evidence type="ECO:0000256" key="1">
    <source>
        <dbReference type="SAM" id="MobiDB-lite"/>
    </source>
</evidence>
<protein>
    <recommendedName>
        <fullName evidence="4">Glycosyltransferase 2-like domain-containing protein</fullName>
    </recommendedName>
</protein>
<sequence>MSVTTNVKNIILCVFATFFIFLIIHHAWKTYYTSKENFSLINEVGTNEVGTNEVGTNEVGTNEVGTNEVGTNEVGTNEVSNTLFVSIPSYRDADCKNTVNNLFETAKNPELIYIGIFTQNKDDSESCKIETKYKNNIRYLDISYKEAKGPLYARARILKELYKNESYYMMIDAHTRFTKDWDFNLKKQLEYLRNSGIPKPILSTYPSDQINMEDDMRKEKSEINTTHICGVSSGVDYPQALKGIAKQSGIFYKSHFIAAGFLFTYGQFCKEARLDTTYKHIFEGEEILLAILAYTNGWDIYSPPHNYVYHKYKSVSPPWFSDNKDNDGFNEESRESHEKLKRIMTDPMFSMVDPYGIGRVRGLDAFWQEVGFNRNETEFDKKWTKENEDKLCNKSNNIVYNE</sequence>
<keyword evidence="2" id="KW-0812">Transmembrane</keyword>
<keyword evidence="2" id="KW-1133">Transmembrane helix</keyword>
<dbReference type="Pfam" id="PF11397">
    <property type="entry name" value="GlcNAc"/>
    <property type="match status" value="1"/>
</dbReference>